<evidence type="ECO:0000256" key="2">
    <source>
        <dbReference type="ARBA" id="ARBA00022658"/>
    </source>
</evidence>
<dbReference type="InterPro" id="IPR037808">
    <property type="entry name" value="C2_Dock-C"/>
</dbReference>
<keyword evidence="2" id="KW-0344">Guanine-nucleotide releasing factor</keyword>
<dbReference type="GO" id="GO:0005829">
    <property type="term" value="C:cytosol"/>
    <property type="evidence" value="ECO:0007669"/>
    <property type="project" value="TreeGrafter"/>
</dbReference>
<dbReference type="Pfam" id="PF06920">
    <property type="entry name" value="DHR-2_Lobe_A"/>
    <property type="match status" value="1"/>
</dbReference>
<dbReference type="InterPro" id="IPR046773">
    <property type="entry name" value="DOCKER_Lobe_C"/>
</dbReference>
<dbReference type="GeneTree" id="ENSGT00940000159313"/>
<reference evidence="7" key="1">
    <citation type="submission" date="2019-06" db="EMBL/GenBank/DDBJ databases">
        <authorList>
            <consortium name="Wellcome Sanger Institute Data Sharing"/>
        </authorList>
    </citation>
    <scope>NUCLEOTIDE SEQUENCE [LARGE SCALE GENOMIC DNA]</scope>
</reference>
<organism evidence="7 8">
    <name type="scientific">Myripristis murdjan</name>
    <name type="common">pinecone soldierfish</name>
    <dbReference type="NCBI Taxonomy" id="586833"/>
    <lineage>
        <taxon>Eukaryota</taxon>
        <taxon>Metazoa</taxon>
        <taxon>Chordata</taxon>
        <taxon>Craniata</taxon>
        <taxon>Vertebrata</taxon>
        <taxon>Euteleostomi</taxon>
        <taxon>Actinopterygii</taxon>
        <taxon>Neopterygii</taxon>
        <taxon>Teleostei</taxon>
        <taxon>Neoteleostei</taxon>
        <taxon>Acanthomorphata</taxon>
        <taxon>Holocentriformes</taxon>
        <taxon>Holocentridae</taxon>
        <taxon>Myripristis</taxon>
    </lineage>
</organism>
<dbReference type="Pfam" id="PF11878">
    <property type="entry name" value="DOCK_C-D_N"/>
    <property type="match status" value="1"/>
</dbReference>
<dbReference type="Pfam" id="PF14429">
    <property type="entry name" value="DOCK-C2"/>
    <property type="match status" value="1"/>
</dbReference>
<dbReference type="Gene3D" id="1.20.58.740">
    <property type="match status" value="1"/>
</dbReference>
<dbReference type="InterPro" id="IPR046770">
    <property type="entry name" value="DOCKER_Lobe_B"/>
</dbReference>
<evidence type="ECO:0000313" key="7">
    <source>
        <dbReference type="Ensembl" id="ENSMMDP00005048987.1"/>
    </source>
</evidence>
<keyword evidence="1" id="KW-0597">Phosphoprotein</keyword>
<dbReference type="PANTHER" id="PTHR23317">
    <property type="entry name" value="DEDICATOR OF CYTOKINESIS DOCK"/>
    <property type="match status" value="1"/>
</dbReference>
<feature type="compositionally biased region" description="Low complexity" evidence="4">
    <location>
        <begin position="834"/>
        <end position="846"/>
    </location>
</feature>
<dbReference type="InterPro" id="IPR027357">
    <property type="entry name" value="DOCKER_dom"/>
</dbReference>
<evidence type="ECO:0000256" key="3">
    <source>
        <dbReference type="PROSITE-ProRule" id="PRU00983"/>
    </source>
</evidence>
<dbReference type="InterPro" id="IPR043161">
    <property type="entry name" value="DOCK_C_lobe_A"/>
</dbReference>
<reference evidence="7" key="2">
    <citation type="submission" date="2025-08" db="UniProtKB">
        <authorList>
            <consortium name="Ensembl"/>
        </authorList>
    </citation>
    <scope>IDENTIFICATION</scope>
</reference>
<dbReference type="InterPro" id="IPR026791">
    <property type="entry name" value="DOCK"/>
</dbReference>
<dbReference type="PROSITE" id="PS51651">
    <property type="entry name" value="DOCKER"/>
    <property type="match status" value="1"/>
</dbReference>
<gene>
    <name evidence="7" type="primary">DOCK6</name>
    <name evidence="7" type="synonym">LOC115363160</name>
</gene>
<dbReference type="InterPro" id="IPR035892">
    <property type="entry name" value="C2_domain_sf"/>
</dbReference>
<dbReference type="Ensembl" id="ENSMMDT00005049944.1">
    <property type="protein sequence ID" value="ENSMMDP00005048987.1"/>
    <property type="gene ID" value="ENSMMDG00005010229.1"/>
</dbReference>
<dbReference type="InterPro" id="IPR021816">
    <property type="entry name" value="DOCK_C/D_N"/>
</dbReference>
<dbReference type="Pfam" id="PF20421">
    <property type="entry name" value="DHR-2_Lobe_C"/>
    <property type="match status" value="1"/>
</dbReference>
<dbReference type="Pfam" id="PF20422">
    <property type="entry name" value="DHR-2_Lobe_B"/>
    <property type="match status" value="1"/>
</dbReference>
<dbReference type="InterPro" id="IPR027007">
    <property type="entry name" value="C2_DOCK-type_domain"/>
</dbReference>
<name>A0A668A6K5_9TELE</name>
<dbReference type="PROSITE" id="PS51650">
    <property type="entry name" value="C2_DOCK"/>
    <property type="match status" value="1"/>
</dbReference>
<proteinExistence type="inferred from homology"/>
<feature type="compositionally biased region" description="Basic and acidic residues" evidence="4">
    <location>
        <begin position="135"/>
        <end position="152"/>
    </location>
</feature>
<evidence type="ECO:0000259" key="5">
    <source>
        <dbReference type="PROSITE" id="PS51650"/>
    </source>
</evidence>
<dbReference type="Proteomes" id="UP000472263">
    <property type="component" value="Chromosome 8"/>
</dbReference>
<feature type="domain" description="C2 DOCK-type" evidence="5">
    <location>
        <begin position="516"/>
        <end position="682"/>
    </location>
</feature>
<accession>A0A668A6K5</accession>
<dbReference type="GO" id="GO:0005085">
    <property type="term" value="F:guanyl-nucleotide exchange factor activity"/>
    <property type="evidence" value="ECO:0007669"/>
    <property type="project" value="UniProtKB-KW"/>
</dbReference>
<feature type="region of interest" description="Disordered" evidence="4">
    <location>
        <begin position="133"/>
        <end position="152"/>
    </location>
</feature>
<evidence type="ECO:0000256" key="4">
    <source>
        <dbReference type="SAM" id="MobiDB-lite"/>
    </source>
</evidence>
<dbReference type="PANTHER" id="PTHR23317:SF65">
    <property type="entry name" value="DEDICATOR OF CYTOKINESIS PROTEIN 6"/>
    <property type="match status" value="1"/>
</dbReference>
<evidence type="ECO:0000256" key="1">
    <source>
        <dbReference type="ARBA" id="ARBA00022553"/>
    </source>
</evidence>
<protein>
    <submittedName>
        <fullName evidence="7">Dedicator of cytokinesis 6</fullName>
    </submittedName>
</protein>
<dbReference type="InterPro" id="IPR046769">
    <property type="entry name" value="DOCKER_Lobe_A"/>
</dbReference>
<feature type="region of interest" description="Disordered" evidence="4">
    <location>
        <begin position="834"/>
        <end position="856"/>
    </location>
</feature>
<keyword evidence="8" id="KW-1185">Reference proteome</keyword>
<dbReference type="Gene3D" id="1.25.40.410">
    <property type="match status" value="1"/>
</dbReference>
<dbReference type="GO" id="GO:0007264">
    <property type="term" value="P:small GTPase-mediated signal transduction"/>
    <property type="evidence" value="ECO:0007669"/>
    <property type="project" value="InterPro"/>
</dbReference>
<sequence>MIYSLFKAEWKAQNYLFLSLSEKKILPERTGQAYKSYVDWQVPLTEVVEPVDFEEYVSSHAPGAEPGPLRQLMEFPEDDLELLPLEKECTTLEPPLPEEEHQRYSTMYTPHNSERQRERQRGLVKQTFELDEAAAAERQDDQRRSVSLDDTPRGSWASSIFDLKNSSPDALLPSVLERTAAEEMDRRNTDARLQGRHSDLLGLYPPPDEDEAVERCSLPEVPKEHCGQRIMVKCLSLKFEIEIEPIFGTLALYDVKEKKKISENFHFDLNSDQMKGLLKSHTPHTAISTMARSAIFSITYPSADIFLVIKLEKVLQQGDIGECCEPYMVMKESDSSKHKEKLEKLRVQAEQSCSRLGRFRMPFAWTAIHLLNIVSSVGGLDRSDPDSDSGHGTWNERKKKGFERMSVGEDMCNFASFRPATLTVTNFFKQEGDRLSDEDLYKFLADMRRPSSVLRRLRPVTAQLKIDISPAPDSPHYCLSPELLHVKPYPDLRVRPTKEVLEFPARYVYTPHTTYRNLLYIYPQSLNFSSRQGSVRNIAVKVQFMAGEDPSQAMPVIFGKSSCAEFMKEAYSPVIYHDKSPEFYEEMKMKIPANLTDNHHLLFTFYHISCQPKQNTPLETPVGYTWIPLMQHGRLRTGSFSLPVSVEKPPPSYSVLTPDVSLPGMKWVDNHKGVFNVEVTAASSVHTQDPHLDKFFTLVYVLEEYSFPFRLKDVIITEANMEGELKASMAALRGALLDTCVRFLHQLLSKLILLIVYPPVIAGQIVNLGRAAFEAMALLVNQIHKNLEGNQDQHGRNNLLASYIHYCFHLPTTEPMPVQFATLSRATARPSSLHLSRSKSISNSNPDLATTPVSPDEEVERIIGSKGIDRSHSWVNSAYAPGGSRAVLRRNPNSSCDLKQASERSCNRMSAFLDSISFCSVPTRQIAKKLLHEELALQWVVSTSTVREAALQQAWFFFQLMTKSMAHHLFLSSKLDTPRRQRYPDRFVDDIAALVCAISADIASRYHKDVELVERLNSSLAFFLNDLLSLMDRGFVFNLIRSYYKQIANKLHTAQNPSALNALRMDFTRIVCSHEHYVTLNLPCSTLSPPASPSPSTSSTTSQSSAFSSMVQDQGVASMFELSVPFRQQHFLSGLLLTELALILEPDGEGVFFLHKKAISAVHSLLCSHDADPRYTDPQVRAHIAQLYLPLIPIVMDSLNQLHDFTGKNTHADDGDPDNSNTISQSVAMAIAGSPLPHIKGLALSLYVCPHQAGRQCSSLSAECSRTLLVCFLWVLKNADAALLERWVSDLSVLQINRLLDLLHLCVSCFEYKGKKALERINSLTFKKSQDMKARLEEAILGTIGARQEMVRRCRERSPYGSQENVRWRKNVTHWRQNTDRVDKSKAEVEQESVVDGNLATEASLVVLDTLEIIVKTVVASELKESVLGGVLRVLLHSMAGNQSALFLQHCFSTQRALVFKFPEMLFEEDTELCADLCLRLLRHCSSSVGSVRSHASASLYLLMRQNFEIGNNFARVKMQVTMSLSSLVGTSQNFNEEHIRRSLKTILTYAEEDLELRDTPFPEQVQDLVFNLHMILTDTVKMKEHQQDPEMLIDLMYRIAKGYQNSPDLRLTWLQNMAGKHSERGNHAEAAHCLVHSAALVAEYLNMLEDCRYLPIGCVTFQNVSSNVLEESAVSDDILSPEEEGICAGKYFSESGLVGLLEQAAASFNMAAMYEAINEVYKILLPIHEANRDFKKLATVHGKLQDAFNKVYNQQRMFGTYFRVGFYGCRFGDLDEQEFVYKEPSITKLAEISHRLEEFYSERFGDDVVEIIKDSNPVDKNKLDPNKAYLQITYVEPFFDTYELKERITYFDKNYNLRTFMYCTPFTLDGRAHGDLHEQYKRKTILTTSHAFPYIKTRINVIHKEEIILVPMEVAIEDMQKKTQELAFATNQDPADSKMLQMVLQGCVGTTVNQGPLEVAQVFLSDIPDDPKLFRHHNKLRLCFKDFTKRCEDALRKNKAMIGPDQKEYHRELERNYNKLKEALSPLINRKIPQLYRTLPAQTTQTQR</sequence>
<dbReference type="CDD" id="cd08696">
    <property type="entry name" value="C2_Dock-C"/>
    <property type="match status" value="1"/>
</dbReference>
<feature type="domain" description="DOCKER" evidence="6">
    <location>
        <begin position="1602"/>
        <end position="2034"/>
    </location>
</feature>
<reference evidence="7" key="3">
    <citation type="submission" date="2025-09" db="UniProtKB">
        <authorList>
            <consortium name="Ensembl"/>
        </authorList>
    </citation>
    <scope>IDENTIFICATION</scope>
</reference>
<evidence type="ECO:0000313" key="8">
    <source>
        <dbReference type="Proteomes" id="UP000472263"/>
    </source>
</evidence>
<dbReference type="Gene3D" id="2.60.40.150">
    <property type="entry name" value="C2 domain"/>
    <property type="match status" value="1"/>
</dbReference>
<dbReference type="InterPro" id="IPR043162">
    <property type="entry name" value="DOCK_C_lobe_C"/>
</dbReference>
<comment type="similarity">
    <text evidence="3">Belongs to the DOCK family.</text>
</comment>
<evidence type="ECO:0000259" key="6">
    <source>
        <dbReference type="PROSITE" id="PS51651"/>
    </source>
</evidence>